<organism evidence="1 2">
    <name type="scientific">Sphagnum jensenii</name>
    <dbReference type="NCBI Taxonomy" id="128206"/>
    <lineage>
        <taxon>Eukaryota</taxon>
        <taxon>Viridiplantae</taxon>
        <taxon>Streptophyta</taxon>
        <taxon>Embryophyta</taxon>
        <taxon>Bryophyta</taxon>
        <taxon>Sphagnophytina</taxon>
        <taxon>Sphagnopsida</taxon>
        <taxon>Sphagnales</taxon>
        <taxon>Sphagnaceae</taxon>
        <taxon>Sphagnum</taxon>
    </lineage>
</organism>
<dbReference type="EMBL" id="OZ020109">
    <property type="protein sequence ID" value="CAK9261694.1"/>
    <property type="molecule type" value="Genomic_DNA"/>
</dbReference>
<evidence type="ECO:0000313" key="2">
    <source>
        <dbReference type="Proteomes" id="UP001497444"/>
    </source>
</evidence>
<evidence type="ECO:0000313" key="1">
    <source>
        <dbReference type="EMBL" id="CAK9261694.1"/>
    </source>
</evidence>
<sequence>MSTTLSSRLVSLKGTMRPVKRLMPCRWRSSQEVDVVKLLTAGNLCRSCNLVFLDLLLKYRPLASLTDLYTVEVARLYGRLHKATLSSENPTIEFSSEFKKISRYVSCCCSERCS</sequence>
<keyword evidence="2" id="KW-1185">Reference proteome</keyword>
<protein>
    <submittedName>
        <fullName evidence="1">Uncharacterized protein</fullName>
    </submittedName>
</protein>
<dbReference type="Proteomes" id="UP001497444">
    <property type="component" value="Chromosome 14"/>
</dbReference>
<gene>
    <name evidence="1" type="ORF">CSSPJE1EN1_LOCUS7172</name>
</gene>
<accession>A0ABP0W4K1</accession>
<reference evidence="1" key="1">
    <citation type="submission" date="2024-02" db="EMBL/GenBank/DDBJ databases">
        <authorList>
            <consortium name="ELIXIR-Norway"/>
            <consortium name="Elixir Norway"/>
        </authorList>
    </citation>
    <scope>NUCLEOTIDE SEQUENCE</scope>
</reference>
<proteinExistence type="predicted"/>
<name>A0ABP0W4K1_9BRYO</name>